<dbReference type="GO" id="GO:0016616">
    <property type="term" value="F:oxidoreductase activity, acting on the CH-OH group of donors, NAD or NADP as acceptor"/>
    <property type="evidence" value="ECO:0007669"/>
    <property type="project" value="InterPro"/>
</dbReference>
<dbReference type="InterPro" id="IPR015955">
    <property type="entry name" value="Lactate_DH/Glyco_Ohase_4_C"/>
</dbReference>
<dbReference type="Gene3D" id="3.90.110.10">
    <property type="entry name" value="Lactate dehydrogenase/glycoside hydrolase, family 4, C-terminal"/>
    <property type="match status" value="1"/>
</dbReference>
<organism evidence="2 3">
    <name type="scientific">Chrysodeixis includens</name>
    <name type="common">Soybean looper</name>
    <name type="synonym">Pseudoplusia includens</name>
    <dbReference type="NCBI Taxonomy" id="689277"/>
    <lineage>
        <taxon>Eukaryota</taxon>
        <taxon>Metazoa</taxon>
        <taxon>Ecdysozoa</taxon>
        <taxon>Arthropoda</taxon>
        <taxon>Hexapoda</taxon>
        <taxon>Insecta</taxon>
        <taxon>Pterygota</taxon>
        <taxon>Neoptera</taxon>
        <taxon>Endopterygota</taxon>
        <taxon>Lepidoptera</taxon>
        <taxon>Glossata</taxon>
        <taxon>Ditrysia</taxon>
        <taxon>Noctuoidea</taxon>
        <taxon>Noctuidae</taxon>
        <taxon>Plusiinae</taxon>
        <taxon>Chrysodeixis</taxon>
    </lineage>
</organism>
<reference evidence="2" key="1">
    <citation type="submission" date="2021-12" db="EMBL/GenBank/DDBJ databases">
        <authorList>
            <person name="King R."/>
        </authorList>
    </citation>
    <scope>NUCLEOTIDE SEQUENCE</scope>
</reference>
<dbReference type="SUPFAM" id="SSF56327">
    <property type="entry name" value="LDH C-terminal domain-like"/>
    <property type="match status" value="1"/>
</dbReference>
<proteinExistence type="predicted"/>
<keyword evidence="1" id="KW-0560">Oxidoreductase</keyword>
<dbReference type="OrthoDB" id="1510206at2759"/>
<protein>
    <submittedName>
        <fullName evidence="2">Uncharacterized protein</fullName>
    </submittedName>
</protein>
<evidence type="ECO:0000313" key="3">
    <source>
        <dbReference type="Proteomes" id="UP001154114"/>
    </source>
</evidence>
<dbReference type="GO" id="GO:0006108">
    <property type="term" value="P:malate metabolic process"/>
    <property type="evidence" value="ECO:0007669"/>
    <property type="project" value="InterPro"/>
</dbReference>
<dbReference type="AlphaFoldDB" id="A0A9N8PXU4"/>
<dbReference type="PANTHER" id="PTHR23382">
    <property type="entry name" value="MALATE DEHYDROGENASE"/>
    <property type="match status" value="1"/>
</dbReference>
<gene>
    <name evidence="2" type="ORF">CINC_LOCUS11537</name>
</gene>
<dbReference type="GO" id="GO:0016615">
    <property type="term" value="F:malate dehydrogenase activity"/>
    <property type="evidence" value="ECO:0007669"/>
    <property type="project" value="InterPro"/>
</dbReference>
<evidence type="ECO:0000256" key="1">
    <source>
        <dbReference type="ARBA" id="ARBA00023002"/>
    </source>
</evidence>
<sequence>MGDWLRMNRKKMEELALMINASASRKMYVIFGNLGPACYNATVLRSRVNINKNNIAVATSDLGLEILPILAEIAEVPMRNIFCPPVWGFIGINEVVDVRTTVHKYNSFEPYDRYTRVQNTTLNIGMITPEMRTMDYLMHFDNTLWPKVALMKSRYSRNMARLNKAISIVHLANLWLLNPNPEHIVCLGIYCNGTFGINFDGLFSQPARFIDGTWVPAADYSKPKDPGMKLPYMVQMAKYVMTLKPGDLPPVVPYFPCTCKSKTIKKKHLLD</sequence>
<dbReference type="InterPro" id="IPR010945">
    <property type="entry name" value="Malate_DH_type2"/>
</dbReference>
<dbReference type="Proteomes" id="UP001154114">
    <property type="component" value="Chromosome 6"/>
</dbReference>
<keyword evidence="3" id="KW-1185">Reference proteome</keyword>
<evidence type="ECO:0000313" key="2">
    <source>
        <dbReference type="EMBL" id="CAD0197253.1"/>
    </source>
</evidence>
<dbReference type="EMBL" id="LR824009">
    <property type="protein sequence ID" value="CAD0197253.1"/>
    <property type="molecule type" value="Genomic_DNA"/>
</dbReference>
<name>A0A9N8PXU4_CHRIL</name>
<accession>A0A9N8PXU4</accession>